<feature type="binding site" evidence="3">
    <location>
        <position position="41"/>
    </location>
    <ligand>
        <name>Zn(2+)</name>
        <dbReference type="ChEBI" id="CHEBI:29105"/>
        <label>2</label>
    </ligand>
</feature>
<dbReference type="AlphaFoldDB" id="A0AAX3BDA1"/>
<keyword evidence="6" id="KW-1185">Reference proteome</keyword>
<keyword evidence="3" id="KW-0479">Metal-binding</keyword>
<evidence type="ECO:0000256" key="4">
    <source>
        <dbReference type="RuleBase" id="RU003946"/>
    </source>
</evidence>
<dbReference type="GO" id="GO:0004035">
    <property type="term" value="F:alkaline phosphatase activity"/>
    <property type="evidence" value="ECO:0007669"/>
    <property type="project" value="UniProtKB-EC"/>
</dbReference>
<feature type="binding site" evidence="3">
    <location>
        <position position="317"/>
    </location>
    <ligand>
        <name>Zn(2+)</name>
        <dbReference type="ChEBI" id="CHEBI:29105"/>
        <label>2</label>
    </ligand>
</feature>
<reference evidence="5" key="1">
    <citation type="submission" date="2021-04" db="EMBL/GenBank/DDBJ databases">
        <authorList>
            <person name="Postec A."/>
        </authorList>
    </citation>
    <scope>NUCLEOTIDE SEQUENCE</scope>
    <source>
        <strain evidence="5">F1F22</strain>
    </source>
</reference>
<dbReference type="RefSeq" id="WP_271435360.1">
    <property type="nucleotide sequence ID" value="NZ_CP073355.1"/>
</dbReference>
<gene>
    <name evidence="5" type="ORF">KDW03_00005</name>
</gene>
<dbReference type="SUPFAM" id="SSF55383">
    <property type="entry name" value="Copper amine oxidase, domain N"/>
    <property type="match status" value="1"/>
</dbReference>
<dbReference type="Gene3D" id="1.10.60.40">
    <property type="match status" value="1"/>
</dbReference>
<dbReference type="Gene3D" id="3.40.720.10">
    <property type="entry name" value="Alkaline Phosphatase, subunit A"/>
    <property type="match status" value="1"/>
</dbReference>
<reference evidence="5" key="2">
    <citation type="submission" date="2022-06" db="EMBL/GenBank/DDBJ databases">
        <title>Thermospira aquatica gen. nov., sp. nov.</title>
        <authorList>
            <person name="Ben Ali Gam Z."/>
            <person name="Labat M."/>
        </authorList>
    </citation>
    <scope>NUCLEOTIDE SEQUENCE</scope>
    <source>
        <strain evidence="5">F1F22</strain>
    </source>
</reference>
<dbReference type="PRINTS" id="PR00113">
    <property type="entry name" value="ALKPHPHTASE"/>
</dbReference>
<dbReference type="Proteomes" id="UP001056539">
    <property type="component" value="Chromosome"/>
</dbReference>
<dbReference type="InterPro" id="IPR001952">
    <property type="entry name" value="Alkaline_phosphatase"/>
</dbReference>
<comment type="similarity">
    <text evidence="4">Belongs to the alkaline phosphatase family.</text>
</comment>
<feature type="binding site" evidence="3">
    <location>
        <position position="150"/>
    </location>
    <ligand>
        <name>Mg(2+)</name>
        <dbReference type="ChEBI" id="CHEBI:18420"/>
    </ligand>
</feature>
<dbReference type="InterPro" id="IPR036582">
    <property type="entry name" value="Mao_N_sf"/>
</dbReference>
<dbReference type="GO" id="GO:0046872">
    <property type="term" value="F:metal ion binding"/>
    <property type="evidence" value="ECO:0007669"/>
    <property type="project" value="UniProtKB-KW"/>
</dbReference>
<dbReference type="EC" id="3.1.3.1" evidence="5"/>
<feature type="binding site" evidence="3">
    <location>
        <position position="41"/>
    </location>
    <ligand>
        <name>Mg(2+)</name>
        <dbReference type="ChEBI" id="CHEBI:18420"/>
    </ligand>
</feature>
<dbReference type="InterPro" id="IPR017850">
    <property type="entry name" value="Alkaline_phosphatase_core_sf"/>
</dbReference>
<proteinExistence type="inferred from homology"/>
<dbReference type="CDD" id="cd16012">
    <property type="entry name" value="ALP"/>
    <property type="match status" value="1"/>
</dbReference>
<organism evidence="5 6">
    <name type="scientific">Thermospira aquatica</name>
    <dbReference type="NCBI Taxonomy" id="2828656"/>
    <lineage>
        <taxon>Bacteria</taxon>
        <taxon>Pseudomonadati</taxon>
        <taxon>Spirochaetota</taxon>
        <taxon>Spirochaetia</taxon>
        <taxon>Brevinematales</taxon>
        <taxon>Thermospiraceae</taxon>
        <taxon>Thermospira</taxon>
    </lineage>
</organism>
<feature type="binding site" evidence="3">
    <location>
        <position position="279"/>
    </location>
    <ligand>
        <name>Zn(2+)</name>
        <dbReference type="ChEBI" id="CHEBI:29105"/>
        <label>2</label>
    </ligand>
</feature>
<dbReference type="PANTHER" id="PTHR11596">
    <property type="entry name" value="ALKALINE PHOSPHATASE"/>
    <property type="match status" value="1"/>
</dbReference>
<sequence>MKRLFSFVGLFLVVGWFWGYKLPELPTKVKPVKNVIILIPDGMSMGGYTLARWYKNGAPLAMDDMACGLVRTYSSDAVIADSAPAATAYACGVKAVTKNIGVMPQKAGMPGVPAIVRGEENRPIANVFEAARLIGKSTGLVFTCEAPHATPAAYSAHSPDRKLYDDILEQQVYTGLDVVFGGGWKFMTSETRQDKENLLAIVQSNYIYISNRAQLLALRPGKKVWGMFAPVDLPYEIDRDKEKDPSLAEMTAKAIEVLSANPKGFVLMVEGSKIDWAAHANDPVALIHDILAFDEAVRTAKEFAQKDKNTVVIVLTDHGNGGITIGNSSSDNSYDKLKIHDVFRFIKSAKTSGENLKNLIASNSSPKEIRKTVASYYGIPDLSDEEVQEIQKASTKGSPSLSYIVGPMLSKRSYIGWTTHGHTGEDVPLFIYSPRNDHPTGTLENTQIAVLTANYLRVSLSETTRRLFVEAIPEFEKKGASVETDTTDPNNPVLTVKKGNTTLRFPVNKNIAFINNQTVTLPGVTVYINKKWYLSQDGLNLLK</sequence>
<evidence type="ECO:0000313" key="5">
    <source>
        <dbReference type="EMBL" id="URA10227.1"/>
    </source>
</evidence>
<comment type="cofactor">
    <cofactor evidence="3">
        <name>Zn(2+)</name>
        <dbReference type="ChEBI" id="CHEBI:29105"/>
    </cofactor>
    <text evidence="3">Binds 2 Zn(2+) ions.</text>
</comment>
<feature type="active site" description="Phosphoserine intermediate" evidence="2">
    <location>
        <position position="82"/>
    </location>
</feature>
<protein>
    <submittedName>
        <fullName evidence="5">Alkaline phosphatase</fullName>
        <ecNumber evidence="5">3.1.3.1</ecNumber>
    </submittedName>
</protein>
<keyword evidence="5" id="KW-0378">Hydrolase</keyword>
<evidence type="ECO:0000256" key="1">
    <source>
        <dbReference type="ARBA" id="ARBA00022553"/>
    </source>
</evidence>
<dbReference type="PANTHER" id="PTHR11596:SF5">
    <property type="entry name" value="ALKALINE PHOSPHATASE"/>
    <property type="match status" value="1"/>
</dbReference>
<feature type="binding site" evidence="3">
    <location>
        <position position="275"/>
    </location>
    <ligand>
        <name>Zn(2+)</name>
        <dbReference type="ChEBI" id="CHEBI:29105"/>
        <label>2</label>
    </ligand>
</feature>
<dbReference type="SMART" id="SM00098">
    <property type="entry name" value="alkPPc"/>
    <property type="match status" value="1"/>
</dbReference>
<evidence type="ECO:0000256" key="3">
    <source>
        <dbReference type="PIRSR" id="PIRSR601952-2"/>
    </source>
</evidence>
<dbReference type="Pfam" id="PF00245">
    <property type="entry name" value="Alk_phosphatase"/>
    <property type="match status" value="1"/>
</dbReference>
<dbReference type="EMBL" id="CP073355">
    <property type="protein sequence ID" value="URA10227.1"/>
    <property type="molecule type" value="Genomic_DNA"/>
</dbReference>
<accession>A0AAX3BDA1</accession>
<name>A0AAX3BDA1_9SPIR</name>
<dbReference type="SUPFAM" id="SSF53649">
    <property type="entry name" value="Alkaline phosphatase-like"/>
    <property type="match status" value="1"/>
</dbReference>
<keyword evidence="3" id="KW-0862">Zinc</keyword>
<feature type="binding site" evidence="3">
    <location>
        <position position="270"/>
    </location>
    <ligand>
        <name>Mg(2+)</name>
        <dbReference type="ChEBI" id="CHEBI:18420"/>
    </ligand>
</feature>
<keyword evidence="1" id="KW-0597">Phosphoprotein</keyword>
<evidence type="ECO:0000313" key="6">
    <source>
        <dbReference type="Proteomes" id="UP001056539"/>
    </source>
</evidence>
<comment type="cofactor">
    <cofactor evidence="3">
        <name>Mg(2+)</name>
        <dbReference type="ChEBI" id="CHEBI:18420"/>
    </cofactor>
    <text evidence="3">Binds 1 Mg(2+) ion.</text>
</comment>
<feature type="binding site" evidence="3">
    <location>
        <position position="148"/>
    </location>
    <ligand>
        <name>Mg(2+)</name>
        <dbReference type="ChEBI" id="CHEBI:18420"/>
    </ligand>
</feature>
<evidence type="ECO:0000256" key="2">
    <source>
        <dbReference type="PIRSR" id="PIRSR601952-1"/>
    </source>
</evidence>
<feature type="binding site" evidence="3">
    <location>
        <position position="318"/>
    </location>
    <ligand>
        <name>Zn(2+)</name>
        <dbReference type="ChEBI" id="CHEBI:29105"/>
        <label>2</label>
    </ligand>
</feature>
<feature type="binding site" evidence="3">
    <location>
        <position position="422"/>
    </location>
    <ligand>
        <name>Zn(2+)</name>
        <dbReference type="ChEBI" id="CHEBI:29105"/>
        <label>2</label>
    </ligand>
</feature>
<keyword evidence="3" id="KW-0460">Magnesium</keyword>
<dbReference type="KEGG" id="taqu:KDW03_00005"/>